<dbReference type="SUPFAM" id="SSF81340">
    <property type="entry name" value="Clc chloride channel"/>
    <property type="match status" value="1"/>
</dbReference>
<dbReference type="PRINTS" id="PR00762">
    <property type="entry name" value="CLCHANNEL"/>
</dbReference>
<dbReference type="PROSITE" id="PS51202">
    <property type="entry name" value="RCK_C"/>
    <property type="match status" value="1"/>
</dbReference>
<feature type="transmembrane region" description="Helical" evidence="8">
    <location>
        <begin position="57"/>
        <end position="80"/>
    </location>
</feature>
<evidence type="ECO:0000256" key="2">
    <source>
        <dbReference type="ARBA" id="ARBA00022448"/>
    </source>
</evidence>
<keyword evidence="11" id="KW-1185">Reference proteome</keyword>
<keyword evidence="7" id="KW-0868">Chloride</keyword>
<evidence type="ECO:0000256" key="7">
    <source>
        <dbReference type="ARBA" id="ARBA00023214"/>
    </source>
</evidence>
<keyword evidence="4 8" id="KW-1133">Transmembrane helix</keyword>
<evidence type="ECO:0000256" key="1">
    <source>
        <dbReference type="ARBA" id="ARBA00004141"/>
    </source>
</evidence>
<dbReference type="PANTHER" id="PTHR45711:SF6">
    <property type="entry name" value="CHLORIDE CHANNEL PROTEIN"/>
    <property type="match status" value="1"/>
</dbReference>
<evidence type="ECO:0000256" key="3">
    <source>
        <dbReference type="ARBA" id="ARBA00022692"/>
    </source>
</evidence>
<dbReference type="Gene3D" id="3.30.70.1450">
    <property type="entry name" value="Regulator of K+ conductance, C-terminal domain"/>
    <property type="match status" value="1"/>
</dbReference>
<evidence type="ECO:0000313" key="11">
    <source>
        <dbReference type="Proteomes" id="UP001431693"/>
    </source>
</evidence>
<dbReference type="InterPro" id="IPR014743">
    <property type="entry name" value="Cl-channel_core"/>
</dbReference>
<gene>
    <name evidence="10" type="ORF">QJ043_02525</name>
</gene>
<dbReference type="InterPro" id="IPR001807">
    <property type="entry name" value="ClC"/>
</dbReference>
<feature type="transmembrane region" description="Helical" evidence="8">
    <location>
        <begin position="394"/>
        <end position="414"/>
    </location>
</feature>
<reference evidence="10" key="1">
    <citation type="submission" date="2023-05" db="EMBL/GenBank/DDBJ databases">
        <title>[olsenella] sp. nov., isolated from a pig farm feces dump.</title>
        <authorList>
            <person name="Chang Y.-H."/>
        </authorList>
    </citation>
    <scope>NUCLEOTIDE SEQUENCE</scope>
    <source>
        <strain evidence="10">YH-ols2217</strain>
    </source>
</reference>
<dbReference type="EMBL" id="JASJEX010000001">
    <property type="protein sequence ID" value="MDJ1128958.1"/>
    <property type="molecule type" value="Genomic_DNA"/>
</dbReference>
<keyword evidence="2" id="KW-0813">Transport</keyword>
<keyword evidence="3 8" id="KW-0812">Transmembrane</keyword>
<feature type="transmembrane region" description="Helical" evidence="8">
    <location>
        <begin position="301"/>
        <end position="322"/>
    </location>
</feature>
<proteinExistence type="predicted"/>
<feature type="transmembrane region" description="Helical" evidence="8">
    <location>
        <begin position="334"/>
        <end position="355"/>
    </location>
</feature>
<comment type="caution">
    <text evidence="10">The sequence shown here is derived from an EMBL/GenBank/DDBJ whole genome shotgun (WGS) entry which is preliminary data.</text>
</comment>
<feature type="transmembrane region" description="Helical" evidence="8">
    <location>
        <begin position="16"/>
        <end position="37"/>
    </location>
</feature>
<dbReference type="PANTHER" id="PTHR45711">
    <property type="entry name" value="CHLORIDE CHANNEL PROTEIN"/>
    <property type="match status" value="1"/>
</dbReference>
<evidence type="ECO:0000313" key="10">
    <source>
        <dbReference type="EMBL" id="MDJ1128958.1"/>
    </source>
</evidence>
<keyword evidence="5" id="KW-0406">Ion transport</keyword>
<evidence type="ECO:0000256" key="4">
    <source>
        <dbReference type="ARBA" id="ARBA00022989"/>
    </source>
</evidence>
<keyword evidence="6 8" id="KW-0472">Membrane</keyword>
<sequence length="523" mass="53883">MDQVSKRLSRRFQAGLVWKGFLTGLGAGVVVAAYRVALGACDRTVRAVTPLLYQSPGGVALWVAVLALLVMAVGSLMRWAPDTSGSGIPQVEAEIMGRLRIPWLKAACVKFAEGVLCAFGGLSLGREGPSVMMGGLLGKGVSRATKSAEGEERLLMTCGAGAGMAAAFQAPLTGVMFAIEEVQKTVSAPLVIATLSSTVTSVFVVNQVFDVQPVLGLSFAQELPHITYGVVALMGVAMGLLGALGNLGMFLGQRLYARVNRAAPYSRLAVPFAAAGLAAAFAPALMGGGDAVLELLARPEGLTVGLLLGLLVGKYLFTNLCAGSRAPGGTLYPLVVMGALAGALFGKAAVALLGLPSSYLVNFMLLGIAGVFASVVQAPVTGCVLVFELTGSFTALLSLGLVSLVSYVVAKLVAVDGYYEHLLANLLKVSEPPHAWAPHRHVLIRTLVVGCGSEADGALLEELTLPEGVAVALVERSGASLVPEPGLQLACADHVVVVIDSRLEAGVEPVLEEMVAPAFEEPA</sequence>
<feature type="transmembrane region" description="Helical" evidence="8">
    <location>
        <begin position="186"/>
        <end position="205"/>
    </location>
</feature>
<dbReference type="RefSeq" id="WP_283712593.1">
    <property type="nucleotide sequence ID" value="NZ_JASJEW010000001.1"/>
</dbReference>
<feature type="domain" description="RCK C-terminal" evidence="9">
    <location>
        <begin position="431"/>
        <end position="513"/>
    </location>
</feature>
<feature type="transmembrane region" description="Helical" evidence="8">
    <location>
        <begin position="225"/>
        <end position="247"/>
    </location>
</feature>
<accession>A0ABT6ZIT0</accession>
<name>A0ABT6ZIT0_9ACTN</name>
<organism evidence="10 11">
    <name type="scientific">Kribbibacterium absianum</name>
    <dbReference type="NCBI Taxonomy" id="3044210"/>
    <lineage>
        <taxon>Bacteria</taxon>
        <taxon>Bacillati</taxon>
        <taxon>Actinomycetota</taxon>
        <taxon>Coriobacteriia</taxon>
        <taxon>Coriobacteriales</taxon>
        <taxon>Kribbibacteriaceae</taxon>
        <taxon>Kribbibacterium</taxon>
    </lineage>
</organism>
<dbReference type="Proteomes" id="UP001431693">
    <property type="component" value="Unassembled WGS sequence"/>
</dbReference>
<feature type="transmembrane region" description="Helical" evidence="8">
    <location>
        <begin position="268"/>
        <end position="289"/>
    </location>
</feature>
<comment type="subcellular location">
    <subcellularLocation>
        <location evidence="1">Membrane</location>
        <topology evidence="1">Multi-pass membrane protein</topology>
    </subcellularLocation>
</comment>
<dbReference type="Pfam" id="PF00654">
    <property type="entry name" value="Voltage_CLC"/>
    <property type="match status" value="1"/>
</dbReference>
<dbReference type="InterPro" id="IPR006037">
    <property type="entry name" value="RCK_C"/>
</dbReference>
<evidence type="ECO:0000256" key="5">
    <source>
        <dbReference type="ARBA" id="ARBA00023065"/>
    </source>
</evidence>
<dbReference type="InterPro" id="IPR036721">
    <property type="entry name" value="RCK_C_sf"/>
</dbReference>
<evidence type="ECO:0000259" key="9">
    <source>
        <dbReference type="PROSITE" id="PS51202"/>
    </source>
</evidence>
<evidence type="ECO:0000256" key="6">
    <source>
        <dbReference type="ARBA" id="ARBA00023136"/>
    </source>
</evidence>
<dbReference type="Gene3D" id="1.10.3080.10">
    <property type="entry name" value="Clc chloride channel"/>
    <property type="match status" value="1"/>
</dbReference>
<protein>
    <submittedName>
        <fullName evidence="10">Chloride channel protein</fullName>
    </submittedName>
</protein>
<evidence type="ECO:0000256" key="8">
    <source>
        <dbReference type="SAM" id="Phobius"/>
    </source>
</evidence>
<feature type="transmembrane region" description="Helical" evidence="8">
    <location>
        <begin position="361"/>
        <end position="387"/>
    </location>
</feature>